<reference evidence="3 4" key="1">
    <citation type="journal article" date="2019" name="Nat. Ecol. Evol.">
        <title>Megaphylogeny resolves global patterns of mushroom evolution.</title>
        <authorList>
            <person name="Varga T."/>
            <person name="Krizsan K."/>
            <person name="Foldi C."/>
            <person name="Dima B."/>
            <person name="Sanchez-Garcia M."/>
            <person name="Sanchez-Ramirez S."/>
            <person name="Szollosi G.J."/>
            <person name="Szarkandi J.G."/>
            <person name="Papp V."/>
            <person name="Albert L."/>
            <person name="Andreopoulos W."/>
            <person name="Angelini C."/>
            <person name="Antonin V."/>
            <person name="Barry K.W."/>
            <person name="Bougher N.L."/>
            <person name="Buchanan P."/>
            <person name="Buyck B."/>
            <person name="Bense V."/>
            <person name="Catcheside P."/>
            <person name="Chovatia M."/>
            <person name="Cooper J."/>
            <person name="Damon W."/>
            <person name="Desjardin D."/>
            <person name="Finy P."/>
            <person name="Geml J."/>
            <person name="Haridas S."/>
            <person name="Hughes K."/>
            <person name="Justo A."/>
            <person name="Karasinski D."/>
            <person name="Kautmanova I."/>
            <person name="Kiss B."/>
            <person name="Kocsube S."/>
            <person name="Kotiranta H."/>
            <person name="LaButti K.M."/>
            <person name="Lechner B.E."/>
            <person name="Liimatainen K."/>
            <person name="Lipzen A."/>
            <person name="Lukacs Z."/>
            <person name="Mihaltcheva S."/>
            <person name="Morgado L.N."/>
            <person name="Niskanen T."/>
            <person name="Noordeloos M.E."/>
            <person name="Ohm R.A."/>
            <person name="Ortiz-Santana B."/>
            <person name="Ovrebo C."/>
            <person name="Racz N."/>
            <person name="Riley R."/>
            <person name="Savchenko A."/>
            <person name="Shiryaev A."/>
            <person name="Soop K."/>
            <person name="Spirin V."/>
            <person name="Szebenyi C."/>
            <person name="Tomsovsky M."/>
            <person name="Tulloss R.E."/>
            <person name="Uehling J."/>
            <person name="Grigoriev I.V."/>
            <person name="Vagvolgyi C."/>
            <person name="Papp T."/>
            <person name="Martin F.M."/>
            <person name="Miettinen O."/>
            <person name="Hibbett D.S."/>
            <person name="Nagy L.G."/>
        </authorList>
    </citation>
    <scope>NUCLEOTIDE SEQUENCE [LARGE SCALE GENOMIC DNA]</scope>
    <source>
        <strain evidence="3 4">HHB13444</strain>
    </source>
</reference>
<name>A0A5C3NNL9_9APHY</name>
<evidence type="ECO:0000313" key="3">
    <source>
        <dbReference type="EMBL" id="TFK78844.1"/>
    </source>
</evidence>
<accession>A0A5C3NNL9</accession>
<sequence length="122" mass="12690">MMYSKISALAAFLLVACSAAQAQGAVSTNCYDIYAIIRMNPQAQGCLLLDSQDERLSLGIEDAKKEARRESLQGAGKNGSRNPSTPISAANNSTGTPVGLGLASSTPPAESSSTWPSTRRLG</sequence>
<feature type="compositionally biased region" description="Low complexity" evidence="1">
    <location>
        <begin position="104"/>
        <end position="122"/>
    </location>
</feature>
<feature type="compositionally biased region" description="Polar residues" evidence="1">
    <location>
        <begin position="79"/>
        <end position="96"/>
    </location>
</feature>
<feature type="region of interest" description="Disordered" evidence="1">
    <location>
        <begin position="67"/>
        <end position="122"/>
    </location>
</feature>
<gene>
    <name evidence="3" type="ORF">K466DRAFT_570588</name>
</gene>
<dbReference type="EMBL" id="ML212295">
    <property type="protein sequence ID" value="TFK78844.1"/>
    <property type="molecule type" value="Genomic_DNA"/>
</dbReference>
<proteinExistence type="predicted"/>
<feature type="chain" id="PRO_5022673331" evidence="2">
    <location>
        <begin position="23"/>
        <end position="122"/>
    </location>
</feature>
<dbReference type="Proteomes" id="UP000308197">
    <property type="component" value="Unassembled WGS sequence"/>
</dbReference>
<evidence type="ECO:0000256" key="1">
    <source>
        <dbReference type="SAM" id="MobiDB-lite"/>
    </source>
</evidence>
<keyword evidence="2" id="KW-0732">Signal</keyword>
<protein>
    <submittedName>
        <fullName evidence="3">Uncharacterized protein</fullName>
    </submittedName>
</protein>
<dbReference type="AlphaFoldDB" id="A0A5C3NNL9"/>
<dbReference type="PROSITE" id="PS51257">
    <property type="entry name" value="PROKAR_LIPOPROTEIN"/>
    <property type="match status" value="1"/>
</dbReference>
<feature type="signal peptide" evidence="2">
    <location>
        <begin position="1"/>
        <end position="22"/>
    </location>
</feature>
<evidence type="ECO:0000256" key="2">
    <source>
        <dbReference type="SAM" id="SignalP"/>
    </source>
</evidence>
<organism evidence="3 4">
    <name type="scientific">Polyporus arcularius HHB13444</name>
    <dbReference type="NCBI Taxonomy" id="1314778"/>
    <lineage>
        <taxon>Eukaryota</taxon>
        <taxon>Fungi</taxon>
        <taxon>Dikarya</taxon>
        <taxon>Basidiomycota</taxon>
        <taxon>Agaricomycotina</taxon>
        <taxon>Agaricomycetes</taxon>
        <taxon>Polyporales</taxon>
        <taxon>Polyporaceae</taxon>
        <taxon>Polyporus</taxon>
    </lineage>
</organism>
<evidence type="ECO:0000313" key="4">
    <source>
        <dbReference type="Proteomes" id="UP000308197"/>
    </source>
</evidence>
<keyword evidence="4" id="KW-1185">Reference proteome</keyword>
<dbReference type="InParanoid" id="A0A5C3NNL9"/>